<protein>
    <submittedName>
        <fullName evidence="2">Uncharacterized protein</fullName>
    </submittedName>
</protein>
<reference evidence="2" key="2">
    <citation type="submission" date="2020-11" db="EMBL/GenBank/DDBJ databases">
        <authorList>
            <person name="McCartney M.A."/>
            <person name="Auch B."/>
            <person name="Kono T."/>
            <person name="Mallez S."/>
            <person name="Becker A."/>
            <person name="Gohl D.M."/>
            <person name="Silverstein K.A.T."/>
            <person name="Koren S."/>
            <person name="Bechman K.B."/>
            <person name="Herman A."/>
            <person name="Abrahante J.E."/>
            <person name="Garbe J."/>
        </authorList>
    </citation>
    <scope>NUCLEOTIDE SEQUENCE</scope>
    <source>
        <strain evidence="2">Duluth1</strain>
        <tissue evidence="2">Whole animal</tissue>
    </source>
</reference>
<feature type="region of interest" description="Disordered" evidence="1">
    <location>
        <begin position="1"/>
        <end position="33"/>
    </location>
</feature>
<evidence type="ECO:0000313" key="2">
    <source>
        <dbReference type="EMBL" id="KAH3776017.1"/>
    </source>
</evidence>
<keyword evidence="3" id="KW-1185">Reference proteome</keyword>
<gene>
    <name evidence="2" type="ORF">DPMN_177428</name>
</gene>
<accession>A0A9D4IKJ2</accession>
<comment type="caution">
    <text evidence="2">The sequence shown here is derived from an EMBL/GenBank/DDBJ whole genome shotgun (WGS) entry which is preliminary data.</text>
</comment>
<dbReference type="AlphaFoldDB" id="A0A9D4IKJ2"/>
<proteinExistence type="predicted"/>
<name>A0A9D4IKJ2_DREPO</name>
<sequence>MNRKSHGRTGNDRRGTGNNRDSTVAPPDPFRPRQSYDIAIYQCASANNSYANNVVSFNPVDYVNKWRKLNSSLQTLI</sequence>
<evidence type="ECO:0000256" key="1">
    <source>
        <dbReference type="SAM" id="MobiDB-lite"/>
    </source>
</evidence>
<dbReference type="Proteomes" id="UP000828390">
    <property type="component" value="Unassembled WGS sequence"/>
</dbReference>
<evidence type="ECO:0000313" key="3">
    <source>
        <dbReference type="Proteomes" id="UP000828390"/>
    </source>
</evidence>
<reference evidence="2" key="1">
    <citation type="journal article" date="2019" name="bioRxiv">
        <title>The Genome of the Zebra Mussel, Dreissena polymorpha: A Resource for Invasive Species Research.</title>
        <authorList>
            <person name="McCartney M.A."/>
            <person name="Auch B."/>
            <person name="Kono T."/>
            <person name="Mallez S."/>
            <person name="Zhang Y."/>
            <person name="Obille A."/>
            <person name="Becker A."/>
            <person name="Abrahante J.E."/>
            <person name="Garbe J."/>
            <person name="Badalamenti J.P."/>
            <person name="Herman A."/>
            <person name="Mangelson H."/>
            <person name="Liachko I."/>
            <person name="Sullivan S."/>
            <person name="Sone E.D."/>
            <person name="Koren S."/>
            <person name="Silverstein K.A.T."/>
            <person name="Beckman K.B."/>
            <person name="Gohl D.M."/>
        </authorList>
    </citation>
    <scope>NUCLEOTIDE SEQUENCE</scope>
    <source>
        <strain evidence="2">Duluth1</strain>
        <tissue evidence="2">Whole animal</tissue>
    </source>
</reference>
<organism evidence="2 3">
    <name type="scientific">Dreissena polymorpha</name>
    <name type="common">Zebra mussel</name>
    <name type="synonym">Mytilus polymorpha</name>
    <dbReference type="NCBI Taxonomy" id="45954"/>
    <lineage>
        <taxon>Eukaryota</taxon>
        <taxon>Metazoa</taxon>
        <taxon>Spiralia</taxon>
        <taxon>Lophotrochozoa</taxon>
        <taxon>Mollusca</taxon>
        <taxon>Bivalvia</taxon>
        <taxon>Autobranchia</taxon>
        <taxon>Heteroconchia</taxon>
        <taxon>Euheterodonta</taxon>
        <taxon>Imparidentia</taxon>
        <taxon>Neoheterodontei</taxon>
        <taxon>Myida</taxon>
        <taxon>Dreissenoidea</taxon>
        <taxon>Dreissenidae</taxon>
        <taxon>Dreissena</taxon>
    </lineage>
</organism>
<dbReference type="EMBL" id="JAIWYP010000009">
    <property type="protein sequence ID" value="KAH3776017.1"/>
    <property type="molecule type" value="Genomic_DNA"/>
</dbReference>